<dbReference type="EMBL" id="CAADFF010000009">
    <property type="protein sequence ID" value="VFJ88236.1"/>
    <property type="molecule type" value="Genomic_DNA"/>
</dbReference>
<dbReference type="AlphaFoldDB" id="A0A450U8L2"/>
<gene>
    <name evidence="1" type="ORF">BECKLFY1418B_GA0070995_100950</name>
</gene>
<dbReference type="InterPro" id="IPR013406">
    <property type="entry name" value="CHP02574_addiction_mod"/>
</dbReference>
<sequence length="79" mass="8913">MIVQAKKVLEGALALLPSERAVLAGAILASFDSPSCQDVDAFWAREAEERIDAYERGEMRSIPAREVFDRIGKKRNHRR</sequence>
<organism evidence="1">
    <name type="scientific">Candidatus Kentrum sp. LFY</name>
    <dbReference type="NCBI Taxonomy" id="2126342"/>
    <lineage>
        <taxon>Bacteria</taxon>
        <taxon>Pseudomonadati</taxon>
        <taxon>Pseudomonadota</taxon>
        <taxon>Gammaproteobacteria</taxon>
        <taxon>Candidatus Kentrum</taxon>
    </lineage>
</organism>
<accession>A0A450U8L2</accession>
<name>A0A450U8L2_9GAMM</name>
<proteinExistence type="predicted"/>
<dbReference type="Pfam" id="PF09720">
    <property type="entry name" value="Unstab_antitox"/>
    <property type="match status" value="1"/>
</dbReference>
<reference evidence="1" key="1">
    <citation type="submission" date="2019-02" db="EMBL/GenBank/DDBJ databases">
        <authorList>
            <person name="Gruber-Vodicka R. H."/>
            <person name="Seah K. B. B."/>
        </authorList>
    </citation>
    <scope>NUCLEOTIDE SEQUENCE</scope>
    <source>
        <strain evidence="1">BECK_M7</strain>
    </source>
</reference>
<evidence type="ECO:0000313" key="1">
    <source>
        <dbReference type="EMBL" id="VFJ88236.1"/>
    </source>
</evidence>
<protein>
    <submittedName>
        <fullName evidence="1">Addiction module component</fullName>
    </submittedName>
</protein>